<reference evidence="3 4" key="1">
    <citation type="submission" date="2013-04" db="EMBL/GenBank/DDBJ databases">
        <title>Oceanococcus atlanticus 22II-S10r2 Genome Sequencing.</title>
        <authorList>
            <person name="Lai Q."/>
            <person name="Li G."/>
            <person name="Shao Z."/>
        </authorList>
    </citation>
    <scope>NUCLEOTIDE SEQUENCE [LARGE SCALE GENOMIC DNA]</scope>
    <source>
        <strain evidence="3 4">22II-S10r2</strain>
    </source>
</reference>
<dbReference type="EMBL" id="AQQV01000001">
    <property type="protein sequence ID" value="ORE88894.1"/>
    <property type="molecule type" value="Genomic_DNA"/>
</dbReference>
<dbReference type="STRING" id="1317117.ATO7_03425"/>
<keyword evidence="1" id="KW-0732">Signal</keyword>
<dbReference type="Proteomes" id="UP000192342">
    <property type="component" value="Unassembled WGS sequence"/>
</dbReference>
<gene>
    <name evidence="3" type="ORF">ATO7_03425</name>
</gene>
<feature type="chain" id="PRO_5012779079" description="FecR protein domain-containing protein" evidence="1">
    <location>
        <begin position="20"/>
        <end position="234"/>
    </location>
</feature>
<evidence type="ECO:0000259" key="2">
    <source>
        <dbReference type="Pfam" id="PF04773"/>
    </source>
</evidence>
<comment type="caution">
    <text evidence="3">The sequence shown here is derived from an EMBL/GenBank/DDBJ whole genome shotgun (WGS) entry which is preliminary data.</text>
</comment>
<dbReference type="InterPro" id="IPR006860">
    <property type="entry name" value="FecR"/>
</dbReference>
<evidence type="ECO:0000256" key="1">
    <source>
        <dbReference type="SAM" id="SignalP"/>
    </source>
</evidence>
<proteinExistence type="predicted"/>
<organism evidence="3 4">
    <name type="scientific">Oceanococcus atlanticus</name>
    <dbReference type="NCBI Taxonomy" id="1317117"/>
    <lineage>
        <taxon>Bacteria</taxon>
        <taxon>Pseudomonadati</taxon>
        <taxon>Pseudomonadota</taxon>
        <taxon>Gammaproteobacteria</taxon>
        <taxon>Chromatiales</taxon>
        <taxon>Oceanococcaceae</taxon>
        <taxon>Oceanococcus</taxon>
    </lineage>
</organism>
<evidence type="ECO:0000313" key="3">
    <source>
        <dbReference type="EMBL" id="ORE88894.1"/>
    </source>
</evidence>
<sequence>MKNFVFACLLTLVSLPLAAQDQAGRAVLVVGQAAVTDANGSQRILRRGGAVYSGETITTQRHSYVNVEYTDEGRTLIGPDSQLKIEDYTYRPPAGGPRSRGGAGVAQADSGRSVFSLLKGGFRAVTGLIGKNRRENYAVRTSVATIGIRGTDAVYVDCSDGRCGDLGPGSSEDMSSVVIGVYEGGITATNLNNGQTLDIDPGQFVQTNGTSFYTLAGMPGVLVTMPMQDPQTCE</sequence>
<dbReference type="OrthoDB" id="7028389at2"/>
<protein>
    <recommendedName>
        <fullName evidence="2">FecR protein domain-containing protein</fullName>
    </recommendedName>
</protein>
<name>A0A1Y1SGU6_9GAMM</name>
<feature type="domain" description="FecR protein" evidence="2">
    <location>
        <begin position="56"/>
        <end position="161"/>
    </location>
</feature>
<feature type="signal peptide" evidence="1">
    <location>
        <begin position="1"/>
        <end position="19"/>
    </location>
</feature>
<keyword evidence="4" id="KW-1185">Reference proteome</keyword>
<evidence type="ECO:0000313" key="4">
    <source>
        <dbReference type="Proteomes" id="UP000192342"/>
    </source>
</evidence>
<dbReference type="RefSeq" id="WP_083559542.1">
    <property type="nucleotide sequence ID" value="NZ_AQQV01000001.1"/>
</dbReference>
<dbReference type="PANTHER" id="PTHR38731">
    <property type="entry name" value="LIPL45-RELATED LIPOPROTEIN-RELATED"/>
    <property type="match status" value="1"/>
</dbReference>
<dbReference type="Pfam" id="PF04773">
    <property type="entry name" value="FecR"/>
    <property type="match status" value="1"/>
</dbReference>
<accession>A0A1Y1SGU6</accession>
<dbReference type="AlphaFoldDB" id="A0A1Y1SGU6"/>